<protein>
    <submittedName>
        <fullName evidence="2">Type III restriction enzyme, res subunit</fullName>
    </submittedName>
</protein>
<dbReference type="AlphaFoldDB" id="A0A075FG79"/>
<dbReference type="Pfam" id="PF00271">
    <property type="entry name" value="Helicase_C"/>
    <property type="match status" value="1"/>
</dbReference>
<evidence type="ECO:0000313" key="2">
    <source>
        <dbReference type="EMBL" id="AIE90299.1"/>
    </source>
</evidence>
<proteinExistence type="predicted"/>
<accession>A0A075FG79</accession>
<dbReference type="EMBL" id="KF900305">
    <property type="protein sequence ID" value="AIE90299.1"/>
    <property type="molecule type" value="Genomic_DNA"/>
</dbReference>
<sequence>MDTFEQNNYIRLLTLIGGSNYSNNLINISLSNFYDEWNESTPDTPALKKVDYTMIPYCIDKDLYENYMDFDLWKGIFADSSNNISRVQRSKLIKEDPEAFRTLVNYLTKHNHEIFSGEKTIIFVPTATQARTLQTELVKSYASSGEQTPSIYVYDSRPDSKKHHEYIFNHFNRSGSNIVISVFMLSEGFDVPTITTAVLFGSHKSDKDWIQKIGRALRQPREETNWSTAKIYDLVTFTPSPTCDITFTSDLDNVIDFQQDRVKTLHRLHQKFSEGNT</sequence>
<dbReference type="InterPro" id="IPR001650">
    <property type="entry name" value="Helicase_C-like"/>
</dbReference>
<reference evidence="2" key="1">
    <citation type="journal article" date="2014" name="Genome Biol. Evol.">
        <title>Pangenome evidence for extensive interdomain horizontal transfer affecting lineage core and shell genes in uncultured planktonic thaumarchaeota and euryarchaeota.</title>
        <authorList>
            <person name="Deschamps P."/>
            <person name="Zivanovic Y."/>
            <person name="Moreira D."/>
            <person name="Rodriguez-Valera F."/>
            <person name="Lopez-Garcia P."/>
        </authorList>
    </citation>
    <scope>NUCLEOTIDE SEQUENCE</scope>
</reference>
<dbReference type="InterPro" id="IPR050742">
    <property type="entry name" value="Helicase_Restrict-Modif_Enz"/>
</dbReference>
<feature type="domain" description="Helicase C-terminal" evidence="1">
    <location>
        <begin position="106"/>
        <end position="273"/>
    </location>
</feature>
<organism evidence="2">
    <name type="scientific">uncultured marine thaumarchaeote AD1000_02_C08</name>
    <dbReference type="NCBI Taxonomy" id="1455880"/>
    <lineage>
        <taxon>Archaea</taxon>
        <taxon>Nitrososphaerota</taxon>
        <taxon>environmental samples</taxon>
    </lineage>
</organism>
<name>A0A075FG79_9ARCH</name>
<dbReference type="GO" id="GO:0005829">
    <property type="term" value="C:cytosol"/>
    <property type="evidence" value="ECO:0007669"/>
    <property type="project" value="TreeGrafter"/>
</dbReference>
<evidence type="ECO:0000259" key="1">
    <source>
        <dbReference type="PROSITE" id="PS51194"/>
    </source>
</evidence>
<dbReference type="InterPro" id="IPR027417">
    <property type="entry name" value="P-loop_NTPase"/>
</dbReference>
<dbReference type="SUPFAM" id="SSF52540">
    <property type="entry name" value="P-loop containing nucleoside triphosphate hydrolases"/>
    <property type="match status" value="1"/>
</dbReference>
<dbReference type="Gene3D" id="3.40.50.300">
    <property type="entry name" value="P-loop containing nucleotide triphosphate hydrolases"/>
    <property type="match status" value="1"/>
</dbReference>
<dbReference type="PANTHER" id="PTHR47396">
    <property type="entry name" value="TYPE I RESTRICTION ENZYME ECOKI R PROTEIN"/>
    <property type="match status" value="1"/>
</dbReference>
<dbReference type="PANTHER" id="PTHR47396:SF1">
    <property type="entry name" value="ATP-DEPENDENT HELICASE IRC3-RELATED"/>
    <property type="match status" value="1"/>
</dbReference>
<dbReference type="PROSITE" id="PS51194">
    <property type="entry name" value="HELICASE_CTER"/>
    <property type="match status" value="1"/>
</dbReference>